<evidence type="ECO:0000256" key="2">
    <source>
        <dbReference type="ARBA" id="ARBA00022649"/>
    </source>
</evidence>
<keyword evidence="8" id="KW-1185">Reference proteome</keyword>
<accession>A0A7H1ME37</accession>
<reference evidence="7" key="1">
    <citation type="submission" date="2024-06" db="EMBL/GenBank/DDBJ databases">
        <title>Complete Genome Sequence of mouse commensal type strain Neisseria musculi.</title>
        <authorList>
            <person name="Thapa E."/>
            <person name="Aluvathingal J."/>
            <person name="Nadendla S."/>
            <person name="Mehta A."/>
            <person name="Tettelin H."/>
            <person name="Weyand N.J."/>
        </authorList>
    </citation>
    <scope>NUCLEOTIDE SEQUENCE</scope>
    <source>
        <strain evidence="7">NW831</strain>
    </source>
</reference>
<evidence type="ECO:0000256" key="4">
    <source>
        <dbReference type="ARBA" id="ARBA00023315"/>
    </source>
</evidence>
<dbReference type="AlphaFoldDB" id="A0A7H1ME37"/>
<dbReference type="Pfam" id="PF13508">
    <property type="entry name" value="Acetyltransf_7"/>
    <property type="match status" value="1"/>
</dbReference>
<proteinExistence type="predicted"/>
<dbReference type="PROSITE" id="PS51186">
    <property type="entry name" value="GNAT"/>
    <property type="match status" value="1"/>
</dbReference>
<dbReference type="Gene3D" id="3.40.630.30">
    <property type="match status" value="1"/>
</dbReference>
<evidence type="ECO:0000259" key="6">
    <source>
        <dbReference type="PROSITE" id="PS51186"/>
    </source>
</evidence>
<name>A0A7H1ME37_9NEIS</name>
<dbReference type="InterPro" id="IPR016181">
    <property type="entry name" value="Acyl_CoA_acyltransferase"/>
</dbReference>
<feature type="domain" description="N-acetyltransferase" evidence="6">
    <location>
        <begin position="4"/>
        <end position="162"/>
    </location>
</feature>
<evidence type="ECO:0000256" key="5">
    <source>
        <dbReference type="ARBA" id="ARBA00049880"/>
    </source>
</evidence>
<organism evidence="7 8">
    <name type="scientific">Neisseria musculi</name>
    <dbReference type="NCBI Taxonomy" id="1815583"/>
    <lineage>
        <taxon>Bacteria</taxon>
        <taxon>Pseudomonadati</taxon>
        <taxon>Pseudomonadota</taxon>
        <taxon>Betaproteobacteria</taxon>
        <taxon>Neisseriales</taxon>
        <taxon>Neisseriaceae</taxon>
        <taxon>Neisseria</taxon>
    </lineage>
</organism>
<evidence type="ECO:0000256" key="1">
    <source>
        <dbReference type="ARBA" id="ARBA00022491"/>
    </source>
</evidence>
<comment type="catalytic activity">
    <reaction evidence="5">
        <text>glycyl-tRNA(Gly) + acetyl-CoA = N-acetylglycyl-tRNA(Gly) + CoA + H(+)</text>
        <dbReference type="Rhea" id="RHEA:81867"/>
        <dbReference type="Rhea" id="RHEA-COMP:9683"/>
        <dbReference type="Rhea" id="RHEA-COMP:19766"/>
        <dbReference type="ChEBI" id="CHEBI:15378"/>
        <dbReference type="ChEBI" id="CHEBI:57287"/>
        <dbReference type="ChEBI" id="CHEBI:57288"/>
        <dbReference type="ChEBI" id="CHEBI:78522"/>
        <dbReference type="ChEBI" id="CHEBI:232036"/>
    </reaction>
</comment>
<dbReference type="InterPro" id="IPR000182">
    <property type="entry name" value="GNAT_dom"/>
</dbReference>
<dbReference type="Proteomes" id="UP000516412">
    <property type="component" value="Chromosome"/>
</dbReference>
<dbReference type="PANTHER" id="PTHR36449">
    <property type="entry name" value="ACETYLTRANSFERASE-RELATED"/>
    <property type="match status" value="1"/>
</dbReference>
<dbReference type="PANTHER" id="PTHR36449:SF1">
    <property type="entry name" value="ACETYLTRANSFERASE"/>
    <property type="match status" value="1"/>
</dbReference>
<keyword evidence="4" id="KW-0012">Acyltransferase</keyword>
<sequence>MADYRIVPLNPATARQTFCSLSEPLNRYFHTQVSQDIKRRIAACFTAVTSDGSTAGYYTLASASVALDKLPPHTAKKLPRYPSVPAVLLGRLAVDKNHGGRGLGGMLLADALLRCARAEIAAFALIVEAKDETAAAFYRHFGFTAFADCPDKLFYPLSRFKP</sequence>
<evidence type="ECO:0000313" key="8">
    <source>
        <dbReference type="Proteomes" id="UP000516412"/>
    </source>
</evidence>
<dbReference type="SUPFAM" id="SSF55729">
    <property type="entry name" value="Acyl-CoA N-acyltransferases (Nat)"/>
    <property type="match status" value="1"/>
</dbReference>
<evidence type="ECO:0000256" key="3">
    <source>
        <dbReference type="ARBA" id="ARBA00022679"/>
    </source>
</evidence>
<dbReference type="GO" id="GO:0016747">
    <property type="term" value="F:acyltransferase activity, transferring groups other than amino-acyl groups"/>
    <property type="evidence" value="ECO:0007669"/>
    <property type="project" value="InterPro"/>
</dbReference>
<dbReference type="RefSeq" id="WP_187000981.1">
    <property type="nucleotide sequence ID" value="NZ_CP060414.2"/>
</dbReference>
<gene>
    <name evidence="7" type="ORF">H7A79_0488</name>
</gene>
<keyword evidence="2" id="KW-1277">Toxin-antitoxin system</keyword>
<protein>
    <submittedName>
        <fullName evidence="7">Acetyltransferase family protein</fullName>
    </submittedName>
</protein>
<keyword evidence="1" id="KW-0678">Repressor</keyword>
<keyword evidence="3" id="KW-0808">Transferase</keyword>
<dbReference type="KEGG" id="nmus:H7A79_0488"/>
<dbReference type="EMBL" id="CP060414">
    <property type="protein sequence ID" value="QNT59902.1"/>
    <property type="molecule type" value="Genomic_DNA"/>
</dbReference>
<evidence type="ECO:0000313" key="7">
    <source>
        <dbReference type="EMBL" id="QNT59902.1"/>
    </source>
</evidence>